<evidence type="ECO:0000313" key="2">
    <source>
        <dbReference type="Proteomes" id="UP000020077"/>
    </source>
</evidence>
<sequence>MKYVTASPEVYVARPTMKDRKSKATGKSICSAINCGQIDPWLAKKTGRIPCRTREKR</sequence>
<evidence type="ECO:0000313" key="1">
    <source>
        <dbReference type="EMBL" id="KFB71231.1"/>
    </source>
</evidence>
<gene>
    <name evidence="1" type="ORF">AW09_003644</name>
</gene>
<accession>A0A080LSA8</accession>
<name>A0A080LSA8_9PROT</name>
<comment type="caution">
    <text evidence="1">The sequence shown here is derived from an EMBL/GenBank/DDBJ whole genome shotgun (WGS) entry which is preliminary data.</text>
</comment>
<reference evidence="1 2" key="1">
    <citation type="submission" date="2014-02" db="EMBL/GenBank/DDBJ databases">
        <title>Expanding our view of genomic diversity in Candidatus Accumulibacter clades.</title>
        <authorList>
            <person name="Skennerton C.T."/>
            <person name="Barr J.J."/>
            <person name="Slater F.R."/>
            <person name="Bond P.L."/>
            <person name="Tyson G.W."/>
        </authorList>
    </citation>
    <scope>NUCLEOTIDE SEQUENCE [LARGE SCALE GENOMIC DNA]</scope>
    <source>
        <strain evidence="2">BA-91</strain>
    </source>
</reference>
<dbReference type="EMBL" id="JDVG02000574">
    <property type="protein sequence ID" value="KFB71231.1"/>
    <property type="molecule type" value="Genomic_DNA"/>
</dbReference>
<protein>
    <submittedName>
        <fullName evidence="1">Uncharacterized protein</fullName>
    </submittedName>
</protein>
<organism evidence="1 2">
    <name type="scientific">Candidatus Accumulibacter phosphatis</name>
    <dbReference type="NCBI Taxonomy" id="327160"/>
    <lineage>
        <taxon>Bacteria</taxon>
        <taxon>Pseudomonadati</taxon>
        <taxon>Pseudomonadota</taxon>
        <taxon>Betaproteobacteria</taxon>
        <taxon>Candidatus Accumulibacter</taxon>
    </lineage>
</organism>
<dbReference type="AlphaFoldDB" id="A0A080LSA8"/>
<proteinExistence type="predicted"/>
<dbReference type="Proteomes" id="UP000020077">
    <property type="component" value="Unassembled WGS sequence"/>
</dbReference>